<organism evidence="7 8">
    <name type="scientific">Dermatophagoides pteronyssinus</name>
    <name type="common">European house dust mite</name>
    <dbReference type="NCBI Taxonomy" id="6956"/>
    <lineage>
        <taxon>Eukaryota</taxon>
        <taxon>Metazoa</taxon>
        <taxon>Ecdysozoa</taxon>
        <taxon>Arthropoda</taxon>
        <taxon>Chelicerata</taxon>
        <taxon>Arachnida</taxon>
        <taxon>Acari</taxon>
        <taxon>Acariformes</taxon>
        <taxon>Sarcoptiformes</taxon>
        <taxon>Astigmata</taxon>
        <taxon>Psoroptidia</taxon>
        <taxon>Analgoidea</taxon>
        <taxon>Pyroglyphidae</taxon>
        <taxon>Dermatophagoidinae</taxon>
        <taxon>Dermatophagoides</taxon>
    </lineage>
</organism>
<dbReference type="SUPFAM" id="SSF50494">
    <property type="entry name" value="Trypsin-like serine proteases"/>
    <property type="match status" value="2"/>
</dbReference>
<dbReference type="InterPro" id="IPR001314">
    <property type="entry name" value="Peptidase_S1A"/>
</dbReference>
<dbReference type="FunFam" id="2.40.10.10:FF:000003">
    <property type="entry name" value="Transmembrane serine protease 3"/>
    <property type="match status" value="1"/>
</dbReference>
<evidence type="ECO:0000313" key="8">
    <source>
        <dbReference type="RefSeq" id="XP_027195444.1"/>
    </source>
</evidence>
<feature type="domain" description="Peptidase S1" evidence="6">
    <location>
        <begin position="207"/>
        <end position="370"/>
    </location>
</feature>
<keyword evidence="4" id="KW-1015">Disulfide bond</keyword>
<dbReference type="Gene3D" id="2.40.10.10">
    <property type="entry name" value="Trypsin-like serine proteases"/>
    <property type="match status" value="2"/>
</dbReference>
<sequence length="633" mass="71029">MFRGLSFFLVTINLLSCHNNRLKSHFLSRSIGTLHQLSSSPSSSSAPSSSAPSALSSALAIKNLTNFRFYKSLNSLSPLNAYPLLVTGSINSIINDQSSSASSTYDSKQVSNTLWNLLSIARFILSFPQKCQHQNEQYQCTFGITCWMSGQRPLDLCNGGIFWSCCVPFETISTTSTTGQTNQTSITPDEVVDPECGRIMLTRNAKIVGGENARFGQNPWQVAIVKHQFLNQKISCGGDYNLKAQTEQYIHEEYSIRRKVVHEGYNPATYQNDIALLELNQDVIYRPHILPICLPPKGRNFTGEKATAVGWGRTQYGVSTSPGILQKVDVEVIDSDDCQEWMKNAGRREKIFNNMLCAGYKDGGRDSCQGCGINRYNNEIPLTERIVGGNRSYEGEFPWQVSIRLTHPQAGKVGHWCGGVLIDNDWIVTAAHCIINPLFMLPQAKHWEVRVGEYHQKMEDGYEQTYQVEQVFHYPLYKGYDNDIALMKLSKPVETSEFVKPICLPPSIYTEFFEKECIASGWGKLDHNKKGSDVLQKVRIKVFDNALCQQAYFSKFKIGIKNWHLCAGTEDERGGKGTCHGDSGGPLQCKIGSTWYLAGVTSFGSGCAKPGFHDVYTRITHFMEWINQLRFLY</sequence>
<dbReference type="PROSITE" id="PS50240">
    <property type="entry name" value="TRYPSIN_DOM"/>
    <property type="match status" value="2"/>
</dbReference>
<dbReference type="Proteomes" id="UP000515146">
    <property type="component" value="Unplaced"/>
</dbReference>
<dbReference type="PANTHER" id="PTHR24252:SF7">
    <property type="entry name" value="HYALIN"/>
    <property type="match status" value="1"/>
</dbReference>
<dbReference type="InterPro" id="IPR009003">
    <property type="entry name" value="Peptidase_S1_PA"/>
</dbReference>
<evidence type="ECO:0000256" key="2">
    <source>
        <dbReference type="ARBA" id="ARBA00022801"/>
    </source>
</evidence>
<dbReference type="InterPro" id="IPR033116">
    <property type="entry name" value="TRYPSIN_SER"/>
</dbReference>
<keyword evidence="1 5" id="KW-0645">Protease</keyword>
<dbReference type="PANTHER" id="PTHR24252">
    <property type="entry name" value="ACROSIN-RELATED"/>
    <property type="match status" value="1"/>
</dbReference>
<dbReference type="SMART" id="SM00020">
    <property type="entry name" value="Tryp_SPc"/>
    <property type="match status" value="2"/>
</dbReference>
<dbReference type="OMA" id="FPPGERC"/>
<protein>
    <submittedName>
        <fullName evidence="8">Uncharacterized protein LOC113790032</fullName>
    </submittedName>
</protein>
<evidence type="ECO:0000256" key="5">
    <source>
        <dbReference type="RuleBase" id="RU363034"/>
    </source>
</evidence>
<gene>
    <name evidence="8" type="primary">LOC113790032</name>
</gene>
<evidence type="ECO:0000313" key="7">
    <source>
        <dbReference type="Proteomes" id="UP000515146"/>
    </source>
</evidence>
<keyword evidence="7" id="KW-1185">Reference proteome</keyword>
<dbReference type="PROSITE" id="PS00135">
    <property type="entry name" value="TRYPSIN_SER"/>
    <property type="match status" value="1"/>
</dbReference>
<keyword evidence="3 5" id="KW-0720">Serine protease</keyword>
<name>A0A6P6XU58_DERPT</name>
<evidence type="ECO:0000256" key="4">
    <source>
        <dbReference type="ARBA" id="ARBA00023157"/>
    </source>
</evidence>
<accession>A0A6P6XU58</accession>
<evidence type="ECO:0000259" key="6">
    <source>
        <dbReference type="PROSITE" id="PS50240"/>
    </source>
</evidence>
<dbReference type="PROSITE" id="PS00134">
    <property type="entry name" value="TRYPSIN_HIS"/>
    <property type="match status" value="1"/>
</dbReference>
<evidence type="ECO:0000256" key="1">
    <source>
        <dbReference type="ARBA" id="ARBA00022670"/>
    </source>
</evidence>
<dbReference type="GO" id="GO:0006508">
    <property type="term" value="P:proteolysis"/>
    <property type="evidence" value="ECO:0007669"/>
    <property type="project" value="UniProtKB-KW"/>
</dbReference>
<proteinExistence type="predicted"/>
<dbReference type="InterPro" id="IPR018114">
    <property type="entry name" value="TRYPSIN_HIS"/>
</dbReference>
<dbReference type="GO" id="GO:0004252">
    <property type="term" value="F:serine-type endopeptidase activity"/>
    <property type="evidence" value="ECO:0007669"/>
    <property type="project" value="InterPro"/>
</dbReference>
<dbReference type="AlphaFoldDB" id="A0A6P6XU58"/>
<feature type="domain" description="Peptidase S1" evidence="6">
    <location>
        <begin position="386"/>
        <end position="631"/>
    </location>
</feature>
<dbReference type="RefSeq" id="XP_027195444.1">
    <property type="nucleotide sequence ID" value="XM_027339643.1"/>
</dbReference>
<dbReference type="PRINTS" id="PR00722">
    <property type="entry name" value="CHYMOTRYPSIN"/>
</dbReference>
<reference evidence="8" key="1">
    <citation type="submission" date="2025-08" db="UniProtKB">
        <authorList>
            <consortium name="RefSeq"/>
        </authorList>
    </citation>
    <scope>IDENTIFICATION</scope>
    <source>
        <strain evidence="8">Airmid</strain>
    </source>
</reference>
<dbReference type="OrthoDB" id="10002959at2759"/>
<dbReference type="Pfam" id="PF00089">
    <property type="entry name" value="Trypsin"/>
    <property type="match status" value="2"/>
</dbReference>
<dbReference type="InParanoid" id="A0A6P6XU58"/>
<dbReference type="InterPro" id="IPR043504">
    <property type="entry name" value="Peptidase_S1_PA_chymotrypsin"/>
</dbReference>
<dbReference type="KEGG" id="dpte:113790032"/>
<dbReference type="CDD" id="cd00190">
    <property type="entry name" value="Tryp_SPc"/>
    <property type="match status" value="2"/>
</dbReference>
<dbReference type="InterPro" id="IPR001254">
    <property type="entry name" value="Trypsin_dom"/>
</dbReference>
<evidence type="ECO:0000256" key="3">
    <source>
        <dbReference type="ARBA" id="ARBA00022825"/>
    </source>
</evidence>
<keyword evidence="2 5" id="KW-0378">Hydrolase</keyword>